<reference evidence="1 2" key="1">
    <citation type="submission" date="2008-03" db="EMBL/GenBank/DDBJ databases">
        <title>Sequencing of the draft genome and assembly of Burkholderia ambifaria IOP40-10.</title>
        <authorList>
            <consortium name="US DOE Joint Genome Institute (JGI-PGF)"/>
            <person name="Copeland A."/>
            <person name="Lucas S."/>
            <person name="Lapidus A."/>
            <person name="Glavina del Rio T."/>
            <person name="Dalin E."/>
            <person name="Tice H."/>
            <person name="Bruce D."/>
            <person name="Goodwin L."/>
            <person name="Pitluck S."/>
            <person name="Larimer F."/>
            <person name="Land M.L."/>
            <person name="Hauser L."/>
            <person name="Tiedje J."/>
            <person name="Richardson P."/>
        </authorList>
    </citation>
    <scope>NUCLEOTIDE SEQUENCE [LARGE SCALE GENOMIC DNA]</scope>
    <source>
        <strain evidence="1 2">IOP40-10</strain>
    </source>
</reference>
<evidence type="ECO:0000313" key="1">
    <source>
        <dbReference type="EMBL" id="EDT04885.1"/>
    </source>
</evidence>
<proteinExistence type="predicted"/>
<gene>
    <name evidence="1" type="ORF">BamIOP4010DRAFT_1592</name>
</gene>
<dbReference type="EMBL" id="ABLC01000025">
    <property type="protein sequence ID" value="EDT04885.1"/>
    <property type="molecule type" value="Genomic_DNA"/>
</dbReference>
<accession>B1FC33</accession>
<dbReference type="PATRIC" id="fig|396596.7.peg.6294"/>
<organism evidence="1 2">
    <name type="scientific">Burkholderia ambifaria IOP40-10</name>
    <dbReference type="NCBI Taxonomy" id="396596"/>
    <lineage>
        <taxon>Bacteria</taxon>
        <taxon>Pseudomonadati</taxon>
        <taxon>Pseudomonadota</taxon>
        <taxon>Betaproteobacteria</taxon>
        <taxon>Burkholderiales</taxon>
        <taxon>Burkholderiaceae</taxon>
        <taxon>Burkholderia</taxon>
        <taxon>Burkholderia cepacia complex</taxon>
    </lineage>
</organism>
<dbReference type="AlphaFoldDB" id="B1FC33"/>
<dbReference type="Proteomes" id="UP000005463">
    <property type="component" value="Unassembled WGS sequence"/>
</dbReference>
<sequence>MEDDPTPLRLNALETLDRVAERIDRAAPDE</sequence>
<evidence type="ECO:0000313" key="2">
    <source>
        <dbReference type="Proteomes" id="UP000005463"/>
    </source>
</evidence>
<protein>
    <submittedName>
        <fullName evidence="1">Uncharacterized protein</fullName>
    </submittedName>
</protein>
<name>B1FC33_9BURK</name>
<comment type="caution">
    <text evidence="1">The sequence shown here is derived from an EMBL/GenBank/DDBJ whole genome shotgun (WGS) entry which is preliminary data.</text>
</comment>